<evidence type="ECO:0000313" key="4">
    <source>
        <dbReference type="Proteomes" id="UP000198888"/>
    </source>
</evidence>
<evidence type="ECO:0000259" key="2">
    <source>
        <dbReference type="Pfam" id="PF26478"/>
    </source>
</evidence>
<keyword evidence="1" id="KW-1133">Transmembrane helix</keyword>
<proteinExistence type="predicted"/>
<dbReference type="KEGG" id="hae:halTADL_1743"/>
<name>A0A1H6R1F4_9EURY</name>
<feature type="transmembrane region" description="Helical" evidence="1">
    <location>
        <begin position="47"/>
        <end position="72"/>
    </location>
</feature>
<keyword evidence="4" id="KW-1185">Reference proteome</keyword>
<gene>
    <name evidence="3" type="ORF">SAMN05444271_101222</name>
</gene>
<protein>
    <recommendedName>
        <fullName evidence="2">DUF8151 domain-containing protein</fullName>
    </recommendedName>
</protein>
<dbReference type="GeneID" id="35002529"/>
<accession>A0A2H4Q298</accession>
<dbReference type="AlphaFoldDB" id="A0A1H6R1F4"/>
<evidence type="ECO:0000313" key="3">
    <source>
        <dbReference type="EMBL" id="SEI49661.1"/>
    </source>
</evidence>
<keyword evidence="1" id="KW-0812">Transmembrane</keyword>
<dbReference type="Proteomes" id="UP000198888">
    <property type="component" value="Unassembled WGS sequence"/>
</dbReference>
<dbReference type="Pfam" id="PF26478">
    <property type="entry name" value="DUF8151"/>
    <property type="match status" value="1"/>
</dbReference>
<organism evidence="3 4">
    <name type="scientific">Halohasta litchfieldiae</name>
    <dbReference type="NCBI Taxonomy" id="1073996"/>
    <lineage>
        <taxon>Archaea</taxon>
        <taxon>Methanobacteriati</taxon>
        <taxon>Methanobacteriota</taxon>
        <taxon>Stenosarchaea group</taxon>
        <taxon>Halobacteria</taxon>
        <taxon>Halobacteriales</taxon>
        <taxon>Haloferacaceae</taxon>
        <taxon>Halohasta</taxon>
    </lineage>
</organism>
<reference evidence="3 4" key="1">
    <citation type="submission" date="2016-10" db="EMBL/GenBank/DDBJ databases">
        <authorList>
            <person name="de Groot N.N."/>
        </authorList>
    </citation>
    <scope>NUCLEOTIDE SEQUENCE [LARGE SCALE GENOMIC DNA]</scope>
    <source>
        <strain evidence="3 4">DSM 22187</strain>
    </source>
</reference>
<feature type="transmembrane region" description="Helical" evidence="1">
    <location>
        <begin position="12"/>
        <end position="32"/>
    </location>
</feature>
<sequence>MTKLPLELITVLGEILALAVGTSLLSTLGLYLDLLAIEAVSTGQLTFGLWLCALGAIALYFGLYAMGLTELLPRLRLLATRRGAPQSPEPRSRR</sequence>
<feature type="domain" description="DUF8151" evidence="2">
    <location>
        <begin position="1"/>
        <end position="79"/>
    </location>
</feature>
<dbReference type="InterPro" id="IPR058464">
    <property type="entry name" value="DUF8151"/>
</dbReference>
<evidence type="ECO:0000256" key="1">
    <source>
        <dbReference type="SAM" id="Phobius"/>
    </source>
</evidence>
<dbReference type="RefSeq" id="WP_089670720.1">
    <property type="nucleotide sequence ID" value="NZ_CP024845.1"/>
</dbReference>
<accession>A0A1H6R1F4</accession>
<dbReference type="EMBL" id="FNYR01000001">
    <property type="protein sequence ID" value="SEI49661.1"/>
    <property type="molecule type" value="Genomic_DNA"/>
</dbReference>
<keyword evidence="1" id="KW-0472">Membrane</keyword>